<dbReference type="OMA" id="STPQDIM"/>
<dbReference type="GO" id="GO:0030018">
    <property type="term" value="C:Z disc"/>
    <property type="evidence" value="ECO:0007669"/>
    <property type="project" value="InterPro"/>
</dbReference>
<evidence type="ECO:0000313" key="3">
    <source>
        <dbReference type="Ensembl" id="ENSMMOP00000008909.1"/>
    </source>
</evidence>
<dbReference type="GO" id="GO:0015629">
    <property type="term" value="C:actin cytoskeleton"/>
    <property type="evidence" value="ECO:0007669"/>
    <property type="project" value="TreeGrafter"/>
</dbReference>
<organism evidence="3 4">
    <name type="scientific">Mola mola</name>
    <name type="common">Ocean sunfish</name>
    <name type="synonym">Tetraodon mola</name>
    <dbReference type="NCBI Taxonomy" id="94237"/>
    <lineage>
        <taxon>Eukaryota</taxon>
        <taxon>Metazoa</taxon>
        <taxon>Chordata</taxon>
        <taxon>Craniata</taxon>
        <taxon>Vertebrata</taxon>
        <taxon>Euteleostomi</taxon>
        <taxon>Actinopterygii</taxon>
        <taxon>Neopterygii</taxon>
        <taxon>Teleostei</taxon>
        <taxon>Neoteleostei</taxon>
        <taxon>Acanthomorphata</taxon>
        <taxon>Eupercaria</taxon>
        <taxon>Tetraodontiformes</taxon>
        <taxon>Molidae</taxon>
        <taxon>Mola</taxon>
    </lineage>
</organism>
<dbReference type="Ensembl" id="ENSMMOT00000009067.1">
    <property type="protein sequence ID" value="ENSMMOP00000008909.1"/>
    <property type="gene ID" value="ENSMMOG00000006879.1"/>
</dbReference>
<accession>A0A3Q3WJC3</accession>
<evidence type="ECO:0000256" key="1">
    <source>
        <dbReference type="ARBA" id="ARBA00009126"/>
    </source>
</evidence>
<dbReference type="GO" id="GO:0003779">
    <property type="term" value="F:actin binding"/>
    <property type="evidence" value="ECO:0007669"/>
    <property type="project" value="TreeGrafter"/>
</dbReference>
<dbReference type="AlphaFoldDB" id="A0A3Q3WJC3"/>
<sequence length="248" mass="27537">MSQFCTMPAGERKKRAAAICREVHGTNGIIMDLGKKLSTPKDIMLEELSLLSNRGSRLFKMRQRRSEKYTFESIQNETNMQLNNDILTEGTHTVEIKVDPPADGNADADNTVTGNNAILSAIQSGLNTSVLPKSYHSPWDQEILSDPNLAETLQLRMPAPDAQPDLPDYKCFNRVATPYGGFDKAPRAITFKLPEVNLNPPSYPELQDPGTKRPTFNRTAQGWISEGTHMILPTITLEPITVPESDDL</sequence>
<name>A0A3Q3WJC3_MOLML</name>
<dbReference type="PANTHER" id="PTHR15941">
    <property type="entry name" value="MYOZENIN"/>
    <property type="match status" value="1"/>
</dbReference>
<dbReference type="STRING" id="94237.ENSMMOP00000008909"/>
<dbReference type="GO" id="GO:0051373">
    <property type="term" value="F:FATZ binding"/>
    <property type="evidence" value="ECO:0007669"/>
    <property type="project" value="TreeGrafter"/>
</dbReference>
<dbReference type="InterPro" id="IPR008438">
    <property type="entry name" value="MYOZ"/>
</dbReference>
<keyword evidence="2" id="KW-0597">Phosphoprotein</keyword>
<dbReference type="Pfam" id="PF05556">
    <property type="entry name" value="Calsarcin"/>
    <property type="match status" value="1"/>
</dbReference>
<dbReference type="Proteomes" id="UP000261620">
    <property type="component" value="Unplaced"/>
</dbReference>
<evidence type="ECO:0000256" key="2">
    <source>
        <dbReference type="ARBA" id="ARBA00022553"/>
    </source>
</evidence>
<dbReference type="PANTHER" id="PTHR15941:SF9">
    <property type="entry name" value="MYOZENIN-2"/>
    <property type="match status" value="1"/>
</dbReference>
<evidence type="ECO:0000313" key="4">
    <source>
        <dbReference type="Proteomes" id="UP000261620"/>
    </source>
</evidence>
<reference evidence="3" key="1">
    <citation type="submission" date="2025-08" db="UniProtKB">
        <authorList>
            <consortium name="Ensembl"/>
        </authorList>
    </citation>
    <scope>IDENTIFICATION</scope>
</reference>
<reference evidence="3" key="2">
    <citation type="submission" date="2025-09" db="UniProtKB">
        <authorList>
            <consortium name="Ensembl"/>
        </authorList>
    </citation>
    <scope>IDENTIFICATION</scope>
</reference>
<protein>
    <submittedName>
        <fullName evidence="3">Uncharacterized protein</fullName>
    </submittedName>
</protein>
<comment type="similarity">
    <text evidence="1">Belongs to the myozenin family.</text>
</comment>
<dbReference type="GO" id="GO:0031433">
    <property type="term" value="F:telethonin binding"/>
    <property type="evidence" value="ECO:0007669"/>
    <property type="project" value="TreeGrafter"/>
</dbReference>
<keyword evidence="4" id="KW-1185">Reference proteome</keyword>
<proteinExistence type="inferred from homology"/>